<dbReference type="EMBL" id="GGFJ01012200">
    <property type="protein sequence ID" value="MBW61341.1"/>
    <property type="molecule type" value="Transcribed_RNA"/>
</dbReference>
<name>A0A2M4C879_9DIPT</name>
<feature type="signal peptide" evidence="1">
    <location>
        <begin position="1"/>
        <end position="31"/>
    </location>
</feature>
<reference evidence="2" key="1">
    <citation type="submission" date="2018-01" db="EMBL/GenBank/DDBJ databases">
        <title>An insight into the sialome of Amazonian anophelines.</title>
        <authorList>
            <person name="Ribeiro J.M."/>
            <person name="Scarpassa V."/>
            <person name="Calvo E."/>
        </authorList>
    </citation>
    <scope>NUCLEOTIDE SEQUENCE</scope>
    <source>
        <tissue evidence="2">Salivary glands</tissue>
    </source>
</reference>
<dbReference type="AlphaFoldDB" id="A0A2M4C879"/>
<accession>A0A2M4C879</accession>
<keyword evidence="1" id="KW-0732">Signal</keyword>
<protein>
    <submittedName>
        <fullName evidence="2">Putative secreted protein</fullName>
    </submittedName>
</protein>
<evidence type="ECO:0000256" key="1">
    <source>
        <dbReference type="SAM" id="SignalP"/>
    </source>
</evidence>
<feature type="chain" id="PRO_5014792136" evidence="1">
    <location>
        <begin position="32"/>
        <end position="113"/>
    </location>
</feature>
<sequence length="113" mass="13027">MTIRWFHAKAVATTNFSILLASMLTPPSRQADSRDLGGAPTVLQRKQVVTKLNIHNSHTSLWEVGGTERRRERMQDTWLKQLPEAAAYRAPHRTERCSWKLMQLSIVERCIEN</sequence>
<evidence type="ECO:0000313" key="2">
    <source>
        <dbReference type="EMBL" id="MBW61341.1"/>
    </source>
</evidence>
<organism evidence="2">
    <name type="scientific">Anopheles marajoara</name>
    <dbReference type="NCBI Taxonomy" id="58244"/>
    <lineage>
        <taxon>Eukaryota</taxon>
        <taxon>Metazoa</taxon>
        <taxon>Ecdysozoa</taxon>
        <taxon>Arthropoda</taxon>
        <taxon>Hexapoda</taxon>
        <taxon>Insecta</taxon>
        <taxon>Pterygota</taxon>
        <taxon>Neoptera</taxon>
        <taxon>Endopterygota</taxon>
        <taxon>Diptera</taxon>
        <taxon>Nematocera</taxon>
        <taxon>Culicoidea</taxon>
        <taxon>Culicidae</taxon>
        <taxon>Anophelinae</taxon>
        <taxon>Anopheles</taxon>
    </lineage>
</organism>
<proteinExistence type="predicted"/>